<evidence type="ECO:0000313" key="3">
    <source>
        <dbReference type="Proteomes" id="UP001516023"/>
    </source>
</evidence>
<dbReference type="AlphaFoldDB" id="A0ABD3QZ46"/>
<name>A0ABD3QZ46_9STRA</name>
<comment type="caution">
    <text evidence="2">The sequence shown here is derived from an EMBL/GenBank/DDBJ whole genome shotgun (WGS) entry which is preliminary data.</text>
</comment>
<evidence type="ECO:0000313" key="2">
    <source>
        <dbReference type="EMBL" id="KAL3805580.1"/>
    </source>
</evidence>
<proteinExistence type="predicted"/>
<gene>
    <name evidence="2" type="ORF">HJC23_005824</name>
</gene>
<dbReference type="InterPro" id="IPR032675">
    <property type="entry name" value="LRR_dom_sf"/>
</dbReference>
<dbReference type="Pfam" id="PF13516">
    <property type="entry name" value="LRR_6"/>
    <property type="match status" value="1"/>
</dbReference>
<dbReference type="InterPro" id="IPR052201">
    <property type="entry name" value="LRR-containing_regulator"/>
</dbReference>
<keyword evidence="3" id="KW-1185">Reference proteome</keyword>
<dbReference type="Gene3D" id="3.80.10.10">
    <property type="entry name" value="Ribonuclease Inhibitor"/>
    <property type="match status" value="2"/>
</dbReference>
<protein>
    <submittedName>
        <fullName evidence="2">Uncharacterized protein</fullName>
    </submittedName>
</protein>
<dbReference type="InterPro" id="IPR001611">
    <property type="entry name" value="Leu-rich_rpt"/>
</dbReference>
<sequence>MSRRARATKSFLDRIGYDPETTSIVFSADDFEDNEFDVNELGALGHSVGKNTSIREIEFYGFTGHKAFSLYRPDHLGIPAREWEEFFRGLSESLSIETVTFWRCYLGSHILNAFNIVNLGKASFKECEITRQTASAVQRACNLSCVVIDYSQFGDDVLTRDFIASLNHNNCLKHFELKTSDIGSRGCIALGGILSDPHSIIHRLELAKCEVETLLLLQDGLVNSSSLRVLKIFELLGDGWQVVSEILTSPATALQTLELEGNSIYDRSAFELTRGLAVNRTLQELDLSGLQTISAAGWLAIVSSLRNPDLHLSRIQVGHNENITDEVVSSLAQVFIAKKQTIKVFDLGFCPNVTCVGWASLSAAFREPMPRLTELYVGNANFNDDALISFLGGFRNTPSLQVLGMFETYIRTKGWNAFSRCLCDRSSLRAIEESHHILREIRLTESKVPVRVEKLLLMNSSGNPSEAARHKIVHYCKSIDIQSLVNDQPQMQLKLVPSVISWLGKHPQKHNALYRFIRNESHLLEDAVKKSH</sequence>
<evidence type="ECO:0000256" key="1">
    <source>
        <dbReference type="ARBA" id="ARBA00022737"/>
    </source>
</evidence>
<dbReference type="EMBL" id="JABMIG020000002">
    <property type="protein sequence ID" value="KAL3805580.1"/>
    <property type="molecule type" value="Genomic_DNA"/>
</dbReference>
<accession>A0ABD3QZ46</accession>
<dbReference type="SUPFAM" id="SSF52047">
    <property type="entry name" value="RNI-like"/>
    <property type="match status" value="1"/>
</dbReference>
<dbReference type="PANTHER" id="PTHR24111:SF0">
    <property type="entry name" value="LEUCINE-RICH REPEAT-CONTAINING PROTEIN"/>
    <property type="match status" value="1"/>
</dbReference>
<dbReference type="Proteomes" id="UP001516023">
    <property type="component" value="Unassembled WGS sequence"/>
</dbReference>
<reference evidence="2 3" key="1">
    <citation type="journal article" date="2020" name="G3 (Bethesda)">
        <title>Improved Reference Genome for Cyclotella cryptica CCMP332, a Model for Cell Wall Morphogenesis, Salinity Adaptation, and Lipid Production in Diatoms (Bacillariophyta).</title>
        <authorList>
            <person name="Roberts W.R."/>
            <person name="Downey K.M."/>
            <person name="Ruck E.C."/>
            <person name="Traller J.C."/>
            <person name="Alverson A.J."/>
        </authorList>
    </citation>
    <scope>NUCLEOTIDE SEQUENCE [LARGE SCALE GENOMIC DNA]</scope>
    <source>
        <strain evidence="2 3">CCMP332</strain>
    </source>
</reference>
<organism evidence="2 3">
    <name type="scientific">Cyclotella cryptica</name>
    <dbReference type="NCBI Taxonomy" id="29204"/>
    <lineage>
        <taxon>Eukaryota</taxon>
        <taxon>Sar</taxon>
        <taxon>Stramenopiles</taxon>
        <taxon>Ochrophyta</taxon>
        <taxon>Bacillariophyta</taxon>
        <taxon>Coscinodiscophyceae</taxon>
        <taxon>Thalassiosirophycidae</taxon>
        <taxon>Stephanodiscales</taxon>
        <taxon>Stephanodiscaceae</taxon>
        <taxon>Cyclotella</taxon>
    </lineage>
</organism>
<keyword evidence="1" id="KW-0677">Repeat</keyword>
<dbReference type="PANTHER" id="PTHR24111">
    <property type="entry name" value="LEUCINE-RICH REPEAT-CONTAINING PROTEIN 34"/>
    <property type="match status" value="1"/>
</dbReference>